<sequence>MRRALIILCLACIMYVRVSGDCGSKPSCEVDECCTGLIYNRHCRKIAGPEKKQGKPLHGSLPLPSRLKMRRELGSRYFEESIWISVCN</sequence>
<feature type="signal peptide" evidence="1">
    <location>
        <begin position="1"/>
        <end position="20"/>
    </location>
</feature>
<keyword evidence="3" id="KW-1185">Reference proteome</keyword>
<gene>
    <name evidence="2" type="ORF">JTE90_020851</name>
</gene>
<dbReference type="Proteomes" id="UP000827092">
    <property type="component" value="Unassembled WGS sequence"/>
</dbReference>
<reference evidence="2 3" key="1">
    <citation type="journal article" date="2022" name="Nat. Ecol. Evol.">
        <title>A masculinizing supergene underlies an exaggerated male reproductive morph in a spider.</title>
        <authorList>
            <person name="Hendrickx F."/>
            <person name="De Corte Z."/>
            <person name="Sonet G."/>
            <person name="Van Belleghem S.M."/>
            <person name="Kostlbacher S."/>
            <person name="Vangestel C."/>
        </authorList>
    </citation>
    <scope>NUCLEOTIDE SEQUENCE [LARGE SCALE GENOMIC DNA]</scope>
    <source>
        <strain evidence="2">W744_W776</strain>
    </source>
</reference>
<feature type="chain" id="PRO_5043686583" evidence="1">
    <location>
        <begin position="21"/>
        <end position="88"/>
    </location>
</feature>
<name>A0AAV6USB9_9ARAC</name>
<dbReference type="AlphaFoldDB" id="A0AAV6USB9"/>
<protein>
    <submittedName>
        <fullName evidence="2">Uncharacterized protein</fullName>
    </submittedName>
</protein>
<proteinExistence type="predicted"/>
<evidence type="ECO:0000313" key="2">
    <source>
        <dbReference type="EMBL" id="KAG8186548.1"/>
    </source>
</evidence>
<keyword evidence="1" id="KW-0732">Signal</keyword>
<dbReference type="EMBL" id="JAFNEN010000297">
    <property type="protein sequence ID" value="KAG8186548.1"/>
    <property type="molecule type" value="Genomic_DNA"/>
</dbReference>
<accession>A0AAV6USB9</accession>
<comment type="caution">
    <text evidence="2">The sequence shown here is derived from an EMBL/GenBank/DDBJ whole genome shotgun (WGS) entry which is preliminary data.</text>
</comment>
<evidence type="ECO:0000256" key="1">
    <source>
        <dbReference type="SAM" id="SignalP"/>
    </source>
</evidence>
<evidence type="ECO:0000313" key="3">
    <source>
        <dbReference type="Proteomes" id="UP000827092"/>
    </source>
</evidence>
<organism evidence="2 3">
    <name type="scientific">Oedothorax gibbosus</name>
    <dbReference type="NCBI Taxonomy" id="931172"/>
    <lineage>
        <taxon>Eukaryota</taxon>
        <taxon>Metazoa</taxon>
        <taxon>Ecdysozoa</taxon>
        <taxon>Arthropoda</taxon>
        <taxon>Chelicerata</taxon>
        <taxon>Arachnida</taxon>
        <taxon>Araneae</taxon>
        <taxon>Araneomorphae</taxon>
        <taxon>Entelegynae</taxon>
        <taxon>Araneoidea</taxon>
        <taxon>Linyphiidae</taxon>
        <taxon>Erigoninae</taxon>
        <taxon>Oedothorax</taxon>
    </lineage>
</organism>